<sequence length="233" mass="25989">MSTLTEALRILHRIHQQIADLQDRLQRGPKQVRAAEANVKKCEAELATSKDVYRAAKMSSDEKQLQLKQREAKLLDLQGKLNTANSNKEYQLLKDQIAADKQASSVLADEILESLERLDVLQANIKSAEEALSKNRDEEAKVRARVGSQQELLEGDLGRYSNELADAQNLIEGDFKDNYLRLSKSMGADALAPVEGETCGGCNQSLTPHLIDQLRLNKPVFCKSCGRLLYIPE</sequence>
<evidence type="ECO:0000259" key="2">
    <source>
        <dbReference type="Pfam" id="PF02591"/>
    </source>
</evidence>
<dbReference type="EMBL" id="CP036274">
    <property type="protein sequence ID" value="QDU26039.1"/>
    <property type="molecule type" value="Genomic_DNA"/>
</dbReference>
<feature type="domain" description="C4-type zinc ribbon" evidence="2">
    <location>
        <begin position="198"/>
        <end position="229"/>
    </location>
</feature>
<feature type="coiled-coil region" evidence="1">
    <location>
        <begin position="111"/>
        <end position="138"/>
    </location>
</feature>
<keyword evidence="4" id="KW-1185">Reference proteome</keyword>
<dbReference type="InterPro" id="IPR052376">
    <property type="entry name" value="Oxidative_Scav/Glycosyltrans"/>
</dbReference>
<accession>A0A517Y729</accession>
<reference evidence="3 4" key="1">
    <citation type="submission" date="2019-02" db="EMBL/GenBank/DDBJ databases">
        <title>Deep-cultivation of Planctomycetes and their phenomic and genomic characterization uncovers novel biology.</title>
        <authorList>
            <person name="Wiegand S."/>
            <person name="Jogler M."/>
            <person name="Boedeker C."/>
            <person name="Pinto D."/>
            <person name="Vollmers J."/>
            <person name="Rivas-Marin E."/>
            <person name="Kohn T."/>
            <person name="Peeters S.H."/>
            <person name="Heuer A."/>
            <person name="Rast P."/>
            <person name="Oberbeckmann S."/>
            <person name="Bunk B."/>
            <person name="Jeske O."/>
            <person name="Meyerdierks A."/>
            <person name="Storesund J.E."/>
            <person name="Kallscheuer N."/>
            <person name="Luecker S."/>
            <person name="Lage O.M."/>
            <person name="Pohl T."/>
            <person name="Merkel B.J."/>
            <person name="Hornburger P."/>
            <person name="Mueller R.-W."/>
            <person name="Bruemmer F."/>
            <person name="Labrenz M."/>
            <person name="Spormann A.M."/>
            <person name="Op den Camp H."/>
            <person name="Overmann J."/>
            <person name="Amann R."/>
            <person name="Jetten M.S.M."/>
            <person name="Mascher T."/>
            <person name="Medema M.H."/>
            <person name="Devos D.P."/>
            <person name="Kaster A.-K."/>
            <person name="Ovreas L."/>
            <person name="Rohde M."/>
            <person name="Galperin M.Y."/>
            <person name="Jogler C."/>
        </authorList>
    </citation>
    <scope>NUCLEOTIDE SEQUENCE [LARGE SCALE GENOMIC DNA]</scope>
    <source>
        <strain evidence="3 4">ETA_A8</strain>
    </source>
</reference>
<dbReference type="RefSeq" id="WP_145085964.1">
    <property type="nucleotide sequence ID" value="NZ_CP036274.1"/>
</dbReference>
<evidence type="ECO:0000313" key="3">
    <source>
        <dbReference type="EMBL" id="QDU26039.1"/>
    </source>
</evidence>
<dbReference type="Gene3D" id="1.10.287.1490">
    <property type="match status" value="1"/>
</dbReference>
<organism evidence="3 4">
    <name type="scientific">Anatilimnocola aggregata</name>
    <dbReference type="NCBI Taxonomy" id="2528021"/>
    <lineage>
        <taxon>Bacteria</taxon>
        <taxon>Pseudomonadati</taxon>
        <taxon>Planctomycetota</taxon>
        <taxon>Planctomycetia</taxon>
        <taxon>Pirellulales</taxon>
        <taxon>Pirellulaceae</taxon>
        <taxon>Anatilimnocola</taxon>
    </lineage>
</organism>
<proteinExistence type="predicted"/>
<keyword evidence="1" id="KW-0175">Coiled coil</keyword>
<evidence type="ECO:0000313" key="4">
    <source>
        <dbReference type="Proteomes" id="UP000315017"/>
    </source>
</evidence>
<dbReference type="KEGG" id="aagg:ETAA8_11110"/>
<dbReference type="PANTHER" id="PTHR39082">
    <property type="entry name" value="PHOSPHOLIPASE C-BETA-2-RELATED"/>
    <property type="match status" value="1"/>
</dbReference>
<dbReference type="AlphaFoldDB" id="A0A517Y729"/>
<protein>
    <submittedName>
        <fullName evidence="3">Zinc ribbon domain protein</fullName>
    </submittedName>
</protein>
<feature type="coiled-coil region" evidence="1">
    <location>
        <begin position="32"/>
        <end position="87"/>
    </location>
</feature>
<dbReference type="InterPro" id="IPR003743">
    <property type="entry name" value="Zf-RING_7"/>
</dbReference>
<dbReference type="OrthoDB" id="260976at2"/>
<name>A0A517Y729_9BACT</name>
<dbReference type="Proteomes" id="UP000315017">
    <property type="component" value="Chromosome"/>
</dbReference>
<evidence type="ECO:0000256" key="1">
    <source>
        <dbReference type="SAM" id="Coils"/>
    </source>
</evidence>
<dbReference type="Pfam" id="PF02591">
    <property type="entry name" value="Zn_ribbon_9"/>
    <property type="match status" value="1"/>
</dbReference>
<dbReference type="PANTHER" id="PTHR39082:SF1">
    <property type="entry name" value="SCAVENGER RECEPTOR CLASS A MEMBER 3"/>
    <property type="match status" value="1"/>
</dbReference>
<gene>
    <name evidence="3" type="ORF">ETAA8_11110</name>
</gene>